<dbReference type="Pfam" id="PF11901">
    <property type="entry name" value="DM9"/>
    <property type="match status" value="1"/>
</dbReference>
<dbReference type="SMART" id="SM00696">
    <property type="entry name" value="DM9"/>
    <property type="match status" value="1"/>
</dbReference>
<dbReference type="EMBL" id="JBCAWK010000008">
    <property type="protein sequence ID" value="KAK8850484.1"/>
    <property type="molecule type" value="Genomic_DNA"/>
</dbReference>
<protein>
    <recommendedName>
        <fullName evidence="4">Chitin-binding type-3 domain-containing protein</fullName>
    </recommendedName>
</protein>
<dbReference type="KEGG" id="kne:92181660"/>
<dbReference type="AlphaFoldDB" id="A0AAW0YXM6"/>
<accession>A0AAW0YXM6</accession>
<feature type="region of interest" description="Disordered" evidence="1">
    <location>
        <begin position="139"/>
        <end position="160"/>
    </location>
</feature>
<dbReference type="Proteomes" id="UP001388673">
    <property type="component" value="Unassembled WGS sequence"/>
</dbReference>
<reference evidence="2 3" key="1">
    <citation type="journal article" date="2024" name="bioRxiv">
        <title>Comparative genomics of Cryptococcus and Kwoniella reveals pathogenesis evolution and contrasting karyotype dynamics via intercentromeric recombination or chromosome fusion.</title>
        <authorList>
            <person name="Coelho M.A."/>
            <person name="David-Palma M."/>
            <person name="Shea T."/>
            <person name="Bowers K."/>
            <person name="McGinley-Smith S."/>
            <person name="Mohammad A.W."/>
            <person name="Gnirke A."/>
            <person name="Yurkov A.M."/>
            <person name="Nowrousian M."/>
            <person name="Sun S."/>
            <person name="Cuomo C.A."/>
            <person name="Heitman J."/>
        </authorList>
    </citation>
    <scope>NUCLEOTIDE SEQUENCE [LARGE SCALE GENOMIC DNA]</scope>
    <source>
        <strain evidence="2 3">CBS 13917</strain>
    </source>
</reference>
<feature type="compositionally biased region" description="Low complexity" evidence="1">
    <location>
        <begin position="87"/>
        <end position="98"/>
    </location>
</feature>
<dbReference type="Gene3D" id="2.10.10.20">
    <property type="entry name" value="Carbohydrate-binding module superfamily 5/12"/>
    <property type="match status" value="1"/>
</dbReference>
<sequence>MHQPDFITSPPPPASGSTSSGAYPPQWSPFVNYPFGTVVWYSGTFWRCENGHTSGAEPAGAPTNNLHLWTPVGSTMGHPQQGYYAQQSQGYYGQPPSYTAQPPPQGYNQGYYTGPSQTNSSQLFAPIPTYPSVASPSRFDITNDSPSSNETITSPYDEKKAYERSSSATAFFGAKANESLRYIKLREESHRAKDKDEIKDELKGKRMWRVGGVGMWAYSLDAKEEEMKKKVWRDWGNKHGKDDWLKVSREKTEFYSKESRGVRPLFTWKLVEKSQNLPPDVLPIGNEQDGTPLYAARAWWEGGIHLGKAGHHLNSGASISYGGDEITLDTYEVFCGPINEPYLVKWMTFRHGEVAAVNGWQPVEGGREKDGAALLLAKGEYENGQHPGKCLINDDHACVGYGGGELWVRPFQILAYANADRR</sequence>
<feature type="compositionally biased region" description="Polar residues" evidence="1">
    <location>
        <begin position="106"/>
        <end position="115"/>
    </location>
</feature>
<evidence type="ECO:0000313" key="3">
    <source>
        <dbReference type="Proteomes" id="UP001388673"/>
    </source>
</evidence>
<dbReference type="PANTHER" id="PTHR31649">
    <property type="entry name" value="AGAP009604-PA"/>
    <property type="match status" value="1"/>
</dbReference>
<evidence type="ECO:0000313" key="2">
    <source>
        <dbReference type="EMBL" id="KAK8850484.1"/>
    </source>
</evidence>
<dbReference type="GeneID" id="92181660"/>
<organism evidence="2 3">
    <name type="scientific">Kwoniella newhampshirensis</name>
    <dbReference type="NCBI Taxonomy" id="1651941"/>
    <lineage>
        <taxon>Eukaryota</taxon>
        <taxon>Fungi</taxon>
        <taxon>Dikarya</taxon>
        <taxon>Basidiomycota</taxon>
        <taxon>Agaricomycotina</taxon>
        <taxon>Tremellomycetes</taxon>
        <taxon>Tremellales</taxon>
        <taxon>Cryptococcaceae</taxon>
        <taxon>Kwoniella</taxon>
    </lineage>
</organism>
<feature type="region of interest" description="Disordered" evidence="1">
    <location>
        <begin position="87"/>
        <end position="115"/>
    </location>
</feature>
<keyword evidence="3" id="KW-1185">Reference proteome</keyword>
<dbReference type="RefSeq" id="XP_066801915.1">
    <property type="nucleotide sequence ID" value="XM_066947501.1"/>
</dbReference>
<feature type="compositionally biased region" description="Polar residues" evidence="1">
    <location>
        <begin position="139"/>
        <end position="154"/>
    </location>
</feature>
<comment type="caution">
    <text evidence="2">The sequence shown here is derived from an EMBL/GenBank/DDBJ whole genome shotgun (WGS) entry which is preliminary data.</text>
</comment>
<dbReference type="InterPro" id="IPR006616">
    <property type="entry name" value="DM9_repeat"/>
</dbReference>
<dbReference type="PANTHER" id="PTHR31649:SF1">
    <property type="entry name" value="FARNESOIC ACID O-METHYL TRANSFERASE DOMAIN-CONTAINING PROTEIN"/>
    <property type="match status" value="1"/>
</dbReference>
<proteinExistence type="predicted"/>
<feature type="region of interest" description="Disordered" evidence="1">
    <location>
        <begin position="1"/>
        <end position="21"/>
    </location>
</feature>
<gene>
    <name evidence="2" type="ORF">IAR55_004402</name>
</gene>
<name>A0AAW0YXM6_9TREE</name>
<evidence type="ECO:0008006" key="4">
    <source>
        <dbReference type="Google" id="ProtNLM"/>
    </source>
</evidence>
<evidence type="ECO:0000256" key="1">
    <source>
        <dbReference type="SAM" id="MobiDB-lite"/>
    </source>
</evidence>